<accession>A0A7Z7FES6</accession>
<proteinExistence type="predicted"/>
<protein>
    <submittedName>
        <fullName evidence="1">Uncharacterized protein</fullName>
    </submittedName>
</protein>
<reference evidence="1 2" key="1">
    <citation type="submission" date="2016-10" db="EMBL/GenBank/DDBJ databases">
        <authorList>
            <person name="Varghese N."/>
            <person name="Submissions S."/>
        </authorList>
    </citation>
    <scope>NUCLEOTIDE SEQUENCE [LARGE SCALE GENOMIC DNA]</scope>
    <source>
        <strain evidence="1 2">PL 12/M</strain>
    </source>
</reference>
<dbReference type="RefSeq" id="WP_091710314.1">
    <property type="nucleotide sequence ID" value="NZ_FNCA01000006.1"/>
</dbReference>
<dbReference type="AlphaFoldDB" id="A0A7Z7FES6"/>
<dbReference type="EMBL" id="FNCA01000006">
    <property type="protein sequence ID" value="SDG04473.1"/>
    <property type="molecule type" value="Genomic_DNA"/>
</dbReference>
<dbReference type="OrthoDB" id="142620at2157"/>
<gene>
    <name evidence="1" type="ORF">SAMN04488589_2019</name>
</gene>
<comment type="caution">
    <text evidence="1">The sequence shown here is derived from an EMBL/GenBank/DDBJ whole genome shotgun (WGS) entry which is preliminary data.</text>
</comment>
<evidence type="ECO:0000313" key="1">
    <source>
        <dbReference type="EMBL" id="SDG04473.1"/>
    </source>
</evidence>
<evidence type="ECO:0000313" key="2">
    <source>
        <dbReference type="Proteomes" id="UP000199259"/>
    </source>
</evidence>
<sequence length="293" mass="32771">MDYKISIVYVAFVSMCLLVSGCSGPEITTEITANHALSYKYANLTLTLAPETVHVSELSNLQLSLKNEGEYPINVDRFRHQCNYKIMYADGWDVEYESMPMCLPIRDDSLIEIMPGESYTVNVDDAGHWQGQLRKGNQSIAVVYYPSDSSYTTHKFWTGKLRSNNISYISEGVKNESQETIEGNVIFNGTIQVGDGYLVNDLIFNVNYVSVGTKYATIAVYQGEERIEEIKIYEGETHIVYSENNPRIALKLIDTFEGGSSSGNFSITVENSNLPVHDGGIIDGGFYAMYLND</sequence>
<dbReference type="PROSITE" id="PS51257">
    <property type="entry name" value="PROKAR_LIPOPROTEIN"/>
    <property type="match status" value="1"/>
</dbReference>
<dbReference type="Proteomes" id="UP000199259">
    <property type="component" value="Unassembled WGS sequence"/>
</dbReference>
<name>A0A7Z7FES6_9EURY</name>
<keyword evidence="2" id="KW-1185">Reference proteome</keyword>
<organism evidence="1 2">
    <name type="scientific">Methanolobus vulcani</name>
    <dbReference type="NCBI Taxonomy" id="38026"/>
    <lineage>
        <taxon>Archaea</taxon>
        <taxon>Methanobacteriati</taxon>
        <taxon>Methanobacteriota</taxon>
        <taxon>Stenosarchaea group</taxon>
        <taxon>Methanomicrobia</taxon>
        <taxon>Methanosarcinales</taxon>
        <taxon>Methanosarcinaceae</taxon>
        <taxon>Methanolobus</taxon>
    </lineage>
</organism>